<dbReference type="EMBL" id="REGN01006211">
    <property type="protein sequence ID" value="RNA10424.1"/>
    <property type="molecule type" value="Genomic_DNA"/>
</dbReference>
<evidence type="ECO:0000313" key="2">
    <source>
        <dbReference type="EMBL" id="RNA10424.1"/>
    </source>
</evidence>
<keyword evidence="3" id="KW-1185">Reference proteome</keyword>
<keyword evidence="1" id="KW-0812">Transmembrane</keyword>
<organism evidence="2 3">
    <name type="scientific">Brachionus plicatilis</name>
    <name type="common">Marine rotifer</name>
    <name type="synonym">Brachionus muelleri</name>
    <dbReference type="NCBI Taxonomy" id="10195"/>
    <lineage>
        <taxon>Eukaryota</taxon>
        <taxon>Metazoa</taxon>
        <taxon>Spiralia</taxon>
        <taxon>Gnathifera</taxon>
        <taxon>Rotifera</taxon>
        <taxon>Eurotatoria</taxon>
        <taxon>Monogononta</taxon>
        <taxon>Pseudotrocha</taxon>
        <taxon>Ploima</taxon>
        <taxon>Brachionidae</taxon>
        <taxon>Brachionus</taxon>
    </lineage>
</organism>
<proteinExistence type="predicted"/>
<sequence length="76" mass="8991">MKFACERPKSNVRGRDRTTTRHDKIIILIIIIIIIRKFRLGINRITKRFKSLSSRHGSKNYELFKALSRVGNQKHN</sequence>
<name>A0A3M7QGY7_BRAPC</name>
<keyword evidence="1" id="KW-0472">Membrane</keyword>
<accession>A0A3M7QGY7</accession>
<dbReference type="AlphaFoldDB" id="A0A3M7QGY7"/>
<protein>
    <submittedName>
        <fullName evidence="2">Uncharacterized protein</fullName>
    </submittedName>
</protein>
<evidence type="ECO:0000313" key="3">
    <source>
        <dbReference type="Proteomes" id="UP000276133"/>
    </source>
</evidence>
<feature type="transmembrane region" description="Helical" evidence="1">
    <location>
        <begin position="25"/>
        <end position="42"/>
    </location>
</feature>
<reference evidence="2 3" key="1">
    <citation type="journal article" date="2018" name="Sci. Rep.">
        <title>Genomic signatures of local adaptation to the degree of environmental predictability in rotifers.</title>
        <authorList>
            <person name="Franch-Gras L."/>
            <person name="Hahn C."/>
            <person name="Garcia-Roger E.M."/>
            <person name="Carmona M.J."/>
            <person name="Serra M."/>
            <person name="Gomez A."/>
        </authorList>
    </citation>
    <scope>NUCLEOTIDE SEQUENCE [LARGE SCALE GENOMIC DNA]</scope>
    <source>
        <strain evidence="2">HYR1</strain>
    </source>
</reference>
<evidence type="ECO:0000256" key="1">
    <source>
        <dbReference type="SAM" id="Phobius"/>
    </source>
</evidence>
<keyword evidence="1" id="KW-1133">Transmembrane helix</keyword>
<comment type="caution">
    <text evidence="2">The sequence shown here is derived from an EMBL/GenBank/DDBJ whole genome shotgun (WGS) entry which is preliminary data.</text>
</comment>
<dbReference type="Proteomes" id="UP000276133">
    <property type="component" value="Unassembled WGS sequence"/>
</dbReference>
<gene>
    <name evidence="2" type="ORF">BpHYR1_041547</name>
</gene>